<proteinExistence type="inferred from homology"/>
<dbReference type="Gene3D" id="3.40.630.190">
    <property type="entry name" value="LCP protein"/>
    <property type="match status" value="1"/>
</dbReference>
<protein>
    <submittedName>
        <fullName evidence="5">LCP family protein</fullName>
    </submittedName>
</protein>
<dbReference type="Proteomes" id="UP000662939">
    <property type="component" value="Chromosome"/>
</dbReference>
<name>A0A895XNA7_9ACTN</name>
<dbReference type="InterPro" id="IPR050922">
    <property type="entry name" value="LytR/CpsA/Psr_CW_biosynth"/>
</dbReference>
<dbReference type="EMBL" id="CP070496">
    <property type="protein sequence ID" value="QSB05023.1"/>
    <property type="molecule type" value="Genomic_DNA"/>
</dbReference>
<feature type="compositionally biased region" description="Acidic residues" evidence="2">
    <location>
        <begin position="349"/>
        <end position="364"/>
    </location>
</feature>
<dbReference type="PANTHER" id="PTHR33392">
    <property type="entry name" value="POLYISOPRENYL-TEICHOIC ACID--PEPTIDOGLYCAN TEICHOIC ACID TRANSFERASE TAGU"/>
    <property type="match status" value="1"/>
</dbReference>
<dbReference type="KEGG" id="nav:JQS30_14855"/>
<evidence type="ECO:0000313" key="6">
    <source>
        <dbReference type="Proteomes" id="UP000662939"/>
    </source>
</evidence>
<keyword evidence="3" id="KW-0472">Membrane</keyword>
<evidence type="ECO:0000256" key="1">
    <source>
        <dbReference type="ARBA" id="ARBA00006068"/>
    </source>
</evidence>
<keyword evidence="3" id="KW-1133">Transmembrane helix</keyword>
<dbReference type="InterPro" id="IPR004474">
    <property type="entry name" value="LytR_CpsA_psr"/>
</dbReference>
<dbReference type="RefSeq" id="WP_213171024.1">
    <property type="nucleotide sequence ID" value="NZ_CP070496.1"/>
</dbReference>
<dbReference type="NCBIfam" id="TIGR00350">
    <property type="entry name" value="lytR_cpsA_psr"/>
    <property type="match status" value="1"/>
</dbReference>
<accession>A0A895XNA7</accession>
<feature type="transmembrane region" description="Helical" evidence="3">
    <location>
        <begin position="20"/>
        <end position="46"/>
    </location>
</feature>
<dbReference type="PANTHER" id="PTHR33392:SF6">
    <property type="entry name" value="POLYISOPRENYL-TEICHOIC ACID--PEPTIDOGLYCAN TEICHOIC ACID TRANSFERASE TAGU"/>
    <property type="match status" value="1"/>
</dbReference>
<gene>
    <name evidence="5" type="ORF">JQS30_14855</name>
</gene>
<sequence length="373" mass="41101">MSTSASKHRKEASTRRSPWWAHAMVVFGAMVMVISGGAAVVGQVAINTVNHSVGSEDLLGEDRLEIGSNVEGPLNFLILGVDQRVQSDKPGMANAIMIFHIDEDLENAYLTSIPRDLYVSIPDCGPAWNHNRCDNKINHSSSISLDLATGFANTSSTVTELTGVRFHGGAIINFEGFLDLIDELGTIELCLEQDITSIHGDRNFYPEGCGRYNQEQALDLVRQRYQYADGDYGRQRMQQEALKQILVEARNQGYHTNPGKIGTLVEGIGEQVTVDFGDTSLTDLVVALRHIDPESFQTMTVPSEPWDYAGTSYVRTMEGEQEIAAQALYEAIRNDRLDEWVAQHPEWTNNDDSDDEDESDDELADGGQGAGEG</sequence>
<dbReference type="AlphaFoldDB" id="A0A895XNA7"/>
<evidence type="ECO:0000313" key="5">
    <source>
        <dbReference type="EMBL" id="QSB05023.1"/>
    </source>
</evidence>
<feature type="domain" description="Cell envelope-related transcriptional attenuator" evidence="4">
    <location>
        <begin position="93"/>
        <end position="249"/>
    </location>
</feature>
<comment type="similarity">
    <text evidence="1">Belongs to the LytR/CpsA/Psr (LCP) family.</text>
</comment>
<organism evidence="5 6">
    <name type="scientific">Natronoglycomyces albus</name>
    <dbReference type="NCBI Taxonomy" id="2811108"/>
    <lineage>
        <taxon>Bacteria</taxon>
        <taxon>Bacillati</taxon>
        <taxon>Actinomycetota</taxon>
        <taxon>Actinomycetes</taxon>
        <taxon>Glycomycetales</taxon>
        <taxon>Glycomycetaceae</taxon>
        <taxon>Natronoglycomyces</taxon>
    </lineage>
</organism>
<dbReference type="Pfam" id="PF03816">
    <property type="entry name" value="LytR_cpsA_psr"/>
    <property type="match status" value="1"/>
</dbReference>
<feature type="region of interest" description="Disordered" evidence="2">
    <location>
        <begin position="342"/>
        <end position="373"/>
    </location>
</feature>
<keyword evidence="6" id="KW-1185">Reference proteome</keyword>
<evidence type="ECO:0000256" key="3">
    <source>
        <dbReference type="SAM" id="Phobius"/>
    </source>
</evidence>
<keyword evidence="3" id="KW-0812">Transmembrane</keyword>
<evidence type="ECO:0000256" key="2">
    <source>
        <dbReference type="SAM" id="MobiDB-lite"/>
    </source>
</evidence>
<reference evidence="5" key="1">
    <citation type="submission" date="2021-02" db="EMBL/GenBank/DDBJ databases">
        <title>Natronoglycomyces albus gen. nov., sp. nov, a haloalkaliphilic actinobacterium from a soda solonchak soil.</title>
        <authorList>
            <person name="Sorokin D.Y."/>
            <person name="Khijniak T.V."/>
            <person name="Zakharycheva A.P."/>
            <person name="Boueva O.V."/>
            <person name="Ariskina E.V."/>
            <person name="Hahnke R.L."/>
            <person name="Bunk B."/>
            <person name="Sproer C."/>
            <person name="Schumann P."/>
            <person name="Evtushenko L.I."/>
            <person name="Kublanov I.V."/>
        </authorList>
    </citation>
    <scope>NUCLEOTIDE SEQUENCE</scope>
    <source>
        <strain evidence="5">DSM 106290</strain>
    </source>
</reference>
<evidence type="ECO:0000259" key="4">
    <source>
        <dbReference type="Pfam" id="PF03816"/>
    </source>
</evidence>